<feature type="domain" description="Alcohol dehydrogenase-like N-terminal" evidence="10">
    <location>
        <begin position="33"/>
        <end position="115"/>
    </location>
</feature>
<dbReference type="InterPro" id="IPR002328">
    <property type="entry name" value="ADH_Zn_CS"/>
</dbReference>
<evidence type="ECO:0000256" key="2">
    <source>
        <dbReference type="ARBA" id="ARBA00008072"/>
    </source>
</evidence>
<dbReference type="Proteomes" id="UP000326565">
    <property type="component" value="Unassembled WGS sequence"/>
</dbReference>
<dbReference type="SUPFAM" id="SSF51735">
    <property type="entry name" value="NAD(P)-binding Rossmann-fold domains"/>
    <property type="match status" value="1"/>
</dbReference>
<dbReference type="SUPFAM" id="SSF50129">
    <property type="entry name" value="GroES-like"/>
    <property type="match status" value="1"/>
</dbReference>
<comment type="cofactor">
    <cofactor evidence="1 6">
        <name>Zn(2+)</name>
        <dbReference type="ChEBI" id="CHEBI:29105"/>
    </cofactor>
</comment>
<organism evidence="11 12">
    <name type="scientific">Aspergillus leporis</name>
    <dbReference type="NCBI Taxonomy" id="41062"/>
    <lineage>
        <taxon>Eukaryota</taxon>
        <taxon>Fungi</taxon>
        <taxon>Dikarya</taxon>
        <taxon>Ascomycota</taxon>
        <taxon>Pezizomycotina</taxon>
        <taxon>Eurotiomycetes</taxon>
        <taxon>Eurotiomycetidae</taxon>
        <taxon>Eurotiales</taxon>
        <taxon>Aspergillaceae</taxon>
        <taxon>Aspergillus</taxon>
        <taxon>Aspergillus subgen. Circumdati</taxon>
    </lineage>
</organism>
<gene>
    <name evidence="11" type="ORF">BDV29DRAFT_200379</name>
</gene>
<evidence type="ECO:0000256" key="1">
    <source>
        <dbReference type="ARBA" id="ARBA00001947"/>
    </source>
</evidence>
<sequence length="397" mass="41907">MEEPKDIQTQAYVVDHKGAPFVLQDVILDKVLPTEVLVEMKYTGLCHTDIVVQNGGMPIGDYPVVLGHEGVGMVRWIGSAVSDKALKLSDNVALSFHTCQQCRNCKAGQCGGCPHMTSVNFLNTARRAPPPASSESSSSSPSPISLLDGTSVHGQFFGQSSLSRLAVVTERCVVRLNGARPNELQYLAPMGCGYLTGAGTVMNILKPQAEDSVVVLGLGAVGFAAILAAVALGVRRVVAVDLVDAKLDLAASLGATDTINTSGSSNKDLAVCIRSILPSGADKIVDATGVPHLLESAIQCLAHGGTLALVGVPPPQAELKVNALDLLLSCQRVTGVIEGLSEPRTFIPRLFQLFRDGRFPIDRLATVYPAAQLARAIEDLKSGRVVKPILSWEDDVV</sequence>
<evidence type="ECO:0000256" key="5">
    <source>
        <dbReference type="ARBA" id="ARBA00023002"/>
    </source>
</evidence>
<evidence type="ECO:0000259" key="10">
    <source>
        <dbReference type="Pfam" id="PF08240"/>
    </source>
</evidence>
<comment type="similarity">
    <text evidence="2 6">Belongs to the zinc-containing alcohol dehydrogenase family.</text>
</comment>
<keyword evidence="12" id="KW-1185">Reference proteome</keyword>
<dbReference type="PROSITE" id="PS00059">
    <property type="entry name" value="ADH_ZINC"/>
    <property type="match status" value="1"/>
</dbReference>
<evidence type="ECO:0000256" key="6">
    <source>
        <dbReference type="RuleBase" id="RU361277"/>
    </source>
</evidence>
<dbReference type="Pfam" id="PF00107">
    <property type="entry name" value="ADH_zinc_N"/>
    <property type="match status" value="1"/>
</dbReference>
<evidence type="ECO:0000256" key="7">
    <source>
        <dbReference type="SAM" id="MobiDB-lite"/>
    </source>
</evidence>
<evidence type="ECO:0008006" key="13">
    <source>
        <dbReference type="Google" id="ProtNLM"/>
    </source>
</evidence>
<dbReference type="AlphaFoldDB" id="A0A5N5WGB4"/>
<feature type="transmembrane region" description="Helical" evidence="8">
    <location>
        <begin position="213"/>
        <end position="234"/>
    </location>
</feature>
<keyword evidence="8" id="KW-1133">Transmembrane helix</keyword>
<keyword evidence="8" id="KW-0472">Membrane</keyword>
<feature type="compositionally biased region" description="Low complexity" evidence="7">
    <location>
        <begin position="133"/>
        <end position="144"/>
    </location>
</feature>
<keyword evidence="4 6" id="KW-0862">Zinc</keyword>
<feature type="domain" description="Alcohol dehydrogenase-like C-terminal" evidence="9">
    <location>
        <begin position="220"/>
        <end position="347"/>
    </location>
</feature>
<reference evidence="11 12" key="1">
    <citation type="submission" date="2019-04" db="EMBL/GenBank/DDBJ databases">
        <title>Friends and foes A comparative genomics study of 23 Aspergillus species from section Flavi.</title>
        <authorList>
            <consortium name="DOE Joint Genome Institute"/>
            <person name="Kjaerbolling I."/>
            <person name="Vesth T."/>
            <person name="Frisvad J.C."/>
            <person name="Nybo J.L."/>
            <person name="Theobald S."/>
            <person name="Kildgaard S."/>
            <person name="Isbrandt T."/>
            <person name="Kuo A."/>
            <person name="Sato A."/>
            <person name="Lyhne E.K."/>
            <person name="Kogle M.E."/>
            <person name="Wiebenga A."/>
            <person name="Kun R.S."/>
            <person name="Lubbers R.J."/>
            <person name="Makela M.R."/>
            <person name="Barry K."/>
            <person name="Chovatia M."/>
            <person name="Clum A."/>
            <person name="Daum C."/>
            <person name="Haridas S."/>
            <person name="He G."/>
            <person name="LaButti K."/>
            <person name="Lipzen A."/>
            <person name="Mondo S."/>
            <person name="Riley R."/>
            <person name="Salamov A."/>
            <person name="Simmons B.A."/>
            <person name="Magnuson J.K."/>
            <person name="Henrissat B."/>
            <person name="Mortensen U.H."/>
            <person name="Larsen T.O."/>
            <person name="Devries R.P."/>
            <person name="Grigoriev I.V."/>
            <person name="Machida M."/>
            <person name="Baker S.E."/>
            <person name="Andersen M.R."/>
        </authorList>
    </citation>
    <scope>NUCLEOTIDE SEQUENCE [LARGE SCALE GENOMIC DNA]</scope>
    <source>
        <strain evidence="11 12">CBS 151.66</strain>
    </source>
</reference>
<dbReference type="CDD" id="cd08278">
    <property type="entry name" value="benzyl_alcohol_DH"/>
    <property type="match status" value="1"/>
</dbReference>
<dbReference type="GO" id="GO:0016491">
    <property type="term" value="F:oxidoreductase activity"/>
    <property type="evidence" value="ECO:0007669"/>
    <property type="project" value="UniProtKB-KW"/>
</dbReference>
<feature type="region of interest" description="Disordered" evidence="7">
    <location>
        <begin position="125"/>
        <end position="144"/>
    </location>
</feature>
<dbReference type="Pfam" id="PF08240">
    <property type="entry name" value="ADH_N"/>
    <property type="match status" value="1"/>
</dbReference>
<dbReference type="EMBL" id="ML732503">
    <property type="protein sequence ID" value="KAB8067341.1"/>
    <property type="molecule type" value="Genomic_DNA"/>
</dbReference>
<dbReference type="PANTHER" id="PTHR43350:SF20">
    <property type="entry name" value="ENOYL REDUCTASE (ER) DOMAIN-CONTAINING PROTEIN"/>
    <property type="match status" value="1"/>
</dbReference>
<keyword evidence="8" id="KW-0812">Transmembrane</keyword>
<dbReference type="InterPro" id="IPR013154">
    <property type="entry name" value="ADH-like_N"/>
</dbReference>
<name>A0A5N5WGB4_9EURO</name>
<evidence type="ECO:0000256" key="3">
    <source>
        <dbReference type="ARBA" id="ARBA00022723"/>
    </source>
</evidence>
<evidence type="ECO:0000259" key="9">
    <source>
        <dbReference type="Pfam" id="PF00107"/>
    </source>
</evidence>
<dbReference type="OrthoDB" id="1560166at2759"/>
<evidence type="ECO:0000313" key="11">
    <source>
        <dbReference type="EMBL" id="KAB8067341.1"/>
    </source>
</evidence>
<dbReference type="FunFam" id="3.40.50.720:FF:000003">
    <property type="entry name" value="S-(hydroxymethyl)glutathione dehydrogenase"/>
    <property type="match status" value="1"/>
</dbReference>
<dbReference type="PANTHER" id="PTHR43350">
    <property type="entry name" value="NAD-DEPENDENT ALCOHOL DEHYDROGENASE"/>
    <property type="match status" value="1"/>
</dbReference>
<protein>
    <recommendedName>
        <fullName evidence="13">Chaperonin 10-like protein</fullName>
    </recommendedName>
</protein>
<accession>A0A5N5WGB4</accession>
<dbReference type="GO" id="GO:0008270">
    <property type="term" value="F:zinc ion binding"/>
    <property type="evidence" value="ECO:0007669"/>
    <property type="project" value="InterPro"/>
</dbReference>
<evidence type="ECO:0000256" key="8">
    <source>
        <dbReference type="SAM" id="Phobius"/>
    </source>
</evidence>
<dbReference type="InterPro" id="IPR011032">
    <property type="entry name" value="GroES-like_sf"/>
</dbReference>
<evidence type="ECO:0000256" key="4">
    <source>
        <dbReference type="ARBA" id="ARBA00022833"/>
    </source>
</evidence>
<evidence type="ECO:0000313" key="12">
    <source>
        <dbReference type="Proteomes" id="UP000326565"/>
    </source>
</evidence>
<dbReference type="Gene3D" id="3.90.180.10">
    <property type="entry name" value="Medium-chain alcohol dehydrogenases, catalytic domain"/>
    <property type="match status" value="1"/>
</dbReference>
<dbReference type="Gene3D" id="3.40.50.720">
    <property type="entry name" value="NAD(P)-binding Rossmann-like Domain"/>
    <property type="match status" value="1"/>
</dbReference>
<dbReference type="InterPro" id="IPR036291">
    <property type="entry name" value="NAD(P)-bd_dom_sf"/>
</dbReference>
<keyword evidence="5" id="KW-0560">Oxidoreductase</keyword>
<keyword evidence="3 6" id="KW-0479">Metal-binding</keyword>
<dbReference type="InterPro" id="IPR013149">
    <property type="entry name" value="ADH-like_C"/>
</dbReference>
<proteinExistence type="inferred from homology"/>